<evidence type="ECO:0000256" key="1">
    <source>
        <dbReference type="SAM" id="Phobius"/>
    </source>
</evidence>
<name>A0A926IL66_9FIRM</name>
<dbReference type="InterPro" id="IPR018392">
    <property type="entry name" value="LysM"/>
</dbReference>
<reference evidence="3" key="1">
    <citation type="submission" date="2020-08" db="EMBL/GenBank/DDBJ databases">
        <title>Genome public.</title>
        <authorList>
            <person name="Liu C."/>
            <person name="Sun Q."/>
        </authorList>
    </citation>
    <scope>NUCLEOTIDE SEQUENCE</scope>
    <source>
        <strain evidence="3">BX21</strain>
    </source>
</reference>
<evidence type="ECO:0000259" key="2">
    <source>
        <dbReference type="PROSITE" id="PS51782"/>
    </source>
</evidence>
<organism evidence="3 4">
    <name type="scientific">Paratissierella segnis</name>
    <dbReference type="NCBI Taxonomy" id="2763679"/>
    <lineage>
        <taxon>Bacteria</taxon>
        <taxon>Bacillati</taxon>
        <taxon>Bacillota</taxon>
        <taxon>Tissierellia</taxon>
        <taxon>Tissierellales</taxon>
        <taxon>Tissierellaceae</taxon>
        <taxon>Paratissierella</taxon>
    </lineage>
</organism>
<dbReference type="PROSITE" id="PS51782">
    <property type="entry name" value="LYSM"/>
    <property type="match status" value="1"/>
</dbReference>
<dbReference type="Proteomes" id="UP000601171">
    <property type="component" value="Unassembled WGS sequence"/>
</dbReference>
<dbReference type="SMART" id="SM00257">
    <property type="entry name" value="LysM"/>
    <property type="match status" value="1"/>
</dbReference>
<accession>A0A926IL66</accession>
<proteinExistence type="predicted"/>
<dbReference type="CDD" id="cd00118">
    <property type="entry name" value="LysM"/>
    <property type="match status" value="1"/>
</dbReference>
<protein>
    <submittedName>
        <fullName evidence="3">LysM peptidoglycan-binding domain-containing protein</fullName>
    </submittedName>
</protein>
<feature type="domain" description="LysM" evidence="2">
    <location>
        <begin position="46"/>
        <end position="96"/>
    </location>
</feature>
<keyword evidence="1" id="KW-1133">Transmembrane helix</keyword>
<dbReference type="Pfam" id="PF01476">
    <property type="entry name" value="LysM"/>
    <property type="match status" value="1"/>
</dbReference>
<comment type="caution">
    <text evidence="3">The sequence shown here is derived from an EMBL/GenBank/DDBJ whole genome shotgun (WGS) entry which is preliminary data.</text>
</comment>
<feature type="transmembrane region" description="Helical" evidence="1">
    <location>
        <begin position="12"/>
        <end position="31"/>
    </location>
</feature>
<dbReference type="InterPro" id="IPR036779">
    <property type="entry name" value="LysM_dom_sf"/>
</dbReference>
<evidence type="ECO:0000313" key="3">
    <source>
        <dbReference type="EMBL" id="MBC8589246.1"/>
    </source>
</evidence>
<dbReference type="AlphaFoldDB" id="A0A926IL66"/>
<evidence type="ECO:0000313" key="4">
    <source>
        <dbReference type="Proteomes" id="UP000601171"/>
    </source>
</evidence>
<gene>
    <name evidence="3" type="ORF">H8707_13580</name>
</gene>
<keyword evidence="1" id="KW-0812">Transmembrane</keyword>
<dbReference type="Gene3D" id="3.10.350.10">
    <property type="entry name" value="LysM domain"/>
    <property type="match status" value="1"/>
</dbReference>
<dbReference type="SUPFAM" id="SSF54106">
    <property type="entry name" value="LysM domain"/>
    <property type="match status" value="1"/>
</dbReference>
<keyword evidence="1" id="KW-0472">Membrane</keyword>
<keyword evidence="4" id="KW-1185">Reference proteome</keyword>
<sequence length="103" mass="12455">MKKYVIINPRRFFTFLTFVFMFIFIILFVFLNSAKVHSSIYEPKYEEYYVLEGDSLWNISTKYKPEGYDIRKMIYEIKELNNIETGYIYPGESIKVPIYDSSR</sequence>
<dbReference type="EMBL" id="JACRTG010000032">
    <property type="protein sequence ID" value="MBC8589246.1"/>
    <property type="molecule type" value="Genomic_DNA"/>
</dbReference>
<dbReference type="RefSeq" id="WP_262430711.1">
    <property type="nucleotide sequence ID" value="NZ_JACRTG010000032.1"/>
</dbReference>